<feature type="domain" description="PDZ" evidence="15">
    <location>
        <begin position="361"/>
        <end position="463"/>
    </location>
</feature>
<feature type="chain" id="PRO_5045861883" description="Probable periplasmic serine endoprotease DegP-like" evidence="14">
    <location>
        <begin position="26"/>
        <end position="474"/>
    </location>
</feature>
<dbReference type="Gene3D" id="2.40.10.120">
    <property type="match status" value="1"/>
</dbReference>
<dbReference type="EC" id="3.4.21.107" evidence="4"/>
<gene>
    <name evidence="16" type="ORF">GEAMG1_0728</name>
</gene>
<dbReference type="Pfam" id="PF13180">
    <property type="entry name" value="PDZ_2"/>
    <property type="match status" value="1"/>
</dbReference>
<evidence type="ECO:0000256" key="14">
    <source>
        <dbReference type="SAM" id="SignalP"/>
    </source>
</evidence>
<dbReference type="GO" id="GO:0016787">
    <property type="term" value="F:hydrolase activity"/>
    <property type="evidence" value="ECO:0007669"/>
    <property type="project" value="UniProtKB-KW"/>
</dbReference>
<evidence type="ECO:0000256" key="10">
    <source>
        <dbReference type="ARBA" id="ARBA00022801"/>
    </source>
</evidence>
<name>A0ABM9D5M8_9BACT</name>
<dbReference type="RefSeq" id="WP_305731472.1">
    <property type="nucleotide sequence ID" value="NZ_OW150024.1"/>
</dbReference>
<dbReference type="InterPro" id="IPR001478">
    <property type="entry name" value="PDZ"/>
</dbReference>
<comment type="catalytic activity">
    <reaction evidence="1">
        <text>Acts on substrates that are at least partially unfolded. The cleavage site P1 residue is normally between a pair of hydrophobic residues, such as Val-|-Val.</text>
        <dbReference type="EC" id="3.4.21.107"/>
    </reaction>
</comment>
<dbReference type="PANTHER" id="PTHR22939:SF130">
    <property type="entry name" value="PERIPLASMIC SERINE ENDOPROTEASE DEGP-LIKE-RELATED"/>
    <property type="match status" value="1"/>
</dbReference>
<evidence type="ECO:0000256" key="13">
    <source>
        <dbReference type="ARBA" id="ARBA00032850"/>
    </source>
</evidence>
<sequence>MLLKKILLMLLVSLLALTPALPETAEAKPVSPDFVELAKRLNPSVVNIRTAKVVKPRANTGRRAPHPFFGNDFFNEFFAPFFGDQFQQPQQRSRKEQSLGTGFIISQDGFVLTNNHVVNGADEVLVKLSDGRELKAEIKGQDEKLDIALLKLADGKSTFAAAELGDSDALEVGEWVMAIGNPFGLSQTVTAGIVSAKGRVIGSGPYDDFIQTDASINPGNSGGPLFNAQGKVVGINTAIIANGQGIGFAIPINVAKSVVSQLKSTGKVVRGYMGINFQGLDQSLVKSLKLPSDKGALITNVEKDSPAEKAGLKSGDVIVSFDGKPVVADTDLPKLVAATPINKQVKVGVYRDGKRRDLILTVGLAKDAPAEQTAAAQGEQAGVGISVQELTPELARQLRLRDVRGVVVSEVKAGSPAEEAGVVRGDLVIEVNGQRIESIAGFAEAVSSVRKGDMVRLLLRRPNGTFGYVAMKAE</sequence>
<dbReference type="PRINTS" id="PR00834">
    <property type="entry name" value="PROTEASES2C"/>
</dbReference>
<dbReference type="Pfam" id="PF17820">
    <property type="entry name" value="PDZ_6"/>
    <property type="match status" value="1"/>
</dbReference>
<keyword evidence="11" id="KW-0720">Serine protease</keyword>
<feature type="signal peptide" evidence="14">
    <location>
        <begin position="1"/>
        <end position="25"/>
    </location>
</feature>
<protein>
    <recommendedName>
        <fullName evidence="5">Probable periplasmic serine endoprotease DegP-like</fullName>
        <ecNumber evidence="4">3.4.21.107</ecNumber>
    </recommendedName>
    <alternativeName>
        <fullName evidence="13">Protease Do</fullName>
    </alternativeName>
</protein>
<dbReference type="SUPFAM" id="SSF50494">
    <property type="entry name" value="Trypsin-like serine proteases"/>
    <property type="match status" value="1"/>
</dbReference>
<evidence type="ECO:0000313" key="16">
    <source>
        <dbReference type="EMBL" id="CAH2030541.1"/>
    </source>
</evidence>
<evidence type="ECO:0000256" key="2">
    <source>
        <dbReference type="ARBA" id="ARBA00004418"/>
    </source>
</evidence>
<evidence type="ECO:0000256" key="7">
    <source>
        <dbReference type="ARBA" id="ARBA00022729"/>
    </source>
</evidence>
<dbReference type="Pfam" id="PF13365">
    <property type="entry name" value="Trypsin_2"/>
    <property type="match status" value="1"/>
</dbReference>
<keyword evidence="8" id="KW-0677">Repeat</keyword>
<dbReference type="SMART" id="SM00228">
    <property type="entry name" value="PDZ"/>
    <property type="match status" value="2"/>
</dbReference>
<keyword evidence="7 14" id="KW-0732">Signal</keyword>
<evidence type="ECO:0000256" key="1">
    <source>
        <dbReference type="ARBA" id="ARBA00001772"/>
    </source>
</evidence>
<dbReference type="PROSITE" id="PS50106">
    <property type="entry name" value="PDZ"/>
    <property type="match status" value="2"/>
</dbReference>
<organism evidence="16 17">
    <name type="scientific">Trichlorobacter ammonificans</name>
    <dbReference type="NCBI Taxonomy" id="2916410"/>
    <lineage>
        <taxon>Bacteria</taxon>
        <taxon>Pseudomonadati</taxon>
        <taxon>Thermodesulfobacteriota</taxon>
        <taxon>Desulfuromonadia</taxon>
        <taxon>Geobacterales</taxon>
        <taxon>Geobacteraceae</taxon>
        <taxon>Trichlorobacter</taxon>
    </lineage>
</organism>
<proteinExistence type="inferred from homology"/>
<dbReference type="InterPro" id="IPR001940">
    <property type="entry name" value="Peptidase_S1C"/>
</dbReference>
<keyword evidence="10 16" id="KW-0378">Hydrolase</keyword>
<accession>A0ABM9D5M8</accession>
<evidence type="ECO:0000256" key="9">
    <source>
        <dbReference type="ARBA" id="ARBA00022764"/>
    </source>
</evidence>
<feature type="domain" description="PDZ" evidence="15">
    <location>
        <begin position="258"/>
        <end position="326"/>
    </location>
</feature>
<dbReference type="EMBL" id="OW150024">
    <property type="protein sequence ID" value="CAH2030541.1"/>
    <property type="molecule type" value="Genomic_DNA"/>
</dbReference>
<evidence type="ECO:0000256" key="4">
    <source>
        <dbReference type="ARBA" id="ARBA00013035"/>
    </source>
</evidence>
<keyword evidence="6" id="KW-0645">Protease</keyword>
<comment type="subcellular location">
    <subcellularLocation>
        <location evidence="2">Periplasm</location>
    </subcellularLocation>
</comment>
<dbReference type="SUPFAM" id="SSF50156">
    <property type="entry name" value="PDZ domain-like"/>
    <property type="match status" value="2"/>
</dbReference>
<evidence type="ECO:0000259" key="15">
    <source>
        <dbReference type="PROSITE" id="PS50106"/>
    </source>
</evidence>
<dbReference type="InterPro" id="IPR011782">
    <property type="entry name" value="Pept_S1C_Do"/>
</dbReference>
<dbReference type="CDD" id="cd10839">
    <property type="entry name" value="cpPDZ1_DegP-like"/>
    <property type="match status" value="1"/>
</dbReference>
<evidence type="ECO:0000256" key="3">
    <source>
        <dbReference type="ARBA" id="ARBA00010541"/>
    </source>
</evidence>
<dbReference type="PANTHER" id="PTHR22939">
    <property type="entry name" value="SERINE PROTEASE FAMILY S1C HTRA-RELATED"/>
    <property type="match status" value="1"/>
</dbReference>
<dbReference type="NCBIfam" id="TIGR02037">
    <property type="entry name" value="degP_htrA_DO"/>
    <property type="match status" value="1"/>
</dbReference>
<dbReference type="InterPro" id="IPR036034">
    <property type="entry name" value="PDZ_sf"/>
</dbReference>
<reference evidence="16 17" key="1">
    <citation type="submission" date="2022-03" db="EMBL/GenBank/DDBJ databases">
        <authorList>
            <person name="Koch H."/>
        </authorList>
    </citation>
    <scope>NUCLEOTIDE SEQUENCE [LARGE SCALE GENOMIC DNA]</scope>
    <source>
        <strain evidence="16 17">G1</strain>
    </source>
</reference>
<dbReference type="Gene3D" id="2.30.42.10">
    <property type="match status" value="2"/>
</dbReference>
<evidence type="ECO:0000256" key="5">
    <source>
        <dbReference type="ARBA" id="ARBA00013958"/>
    </source>
</evidence>
<evidence type="ECO:0000256" key="12">
    <source>
        <dbReference type="ARBA" id="ARBA00023016"/>
    </source>
</evidence>
<comment type="similarity">
    <text evidence="3">Belongs to the peptidase S1C family.</text>
</comment>
<keyword evidence="12" id="KW-0346">Stress response</keyword>
<dbReference type="InterPro" id="IPR009003">
    <property type="entry name" value="Peptidase_S1_PA"/>
</dbReference>
<evidence type="ECO:0000256" key="8">
    <source>
        <dbReference type="ARBA" id="ARBA00022737"/>
    </source>
</evidence>
<evidence type="ECO:0000256" key="6">
    <source>
        <dbReference type="ARBA" id="ARBA00022670"/>
    </source>
</evidence>
<keyword evidence="17" id="KW-1185">Reference proteome</keyword>
<dbReference type="InterPro" id="IPR041489">
    <property type="entry name" value="PDZ_6"/>
</dbReference>
<evidence type="ECO:0000313" key="17">
    <source>
        <dbReference type="Proteomes" id="UP001295463"/>
    </source>
</evidence>
<keyword evidence="9" id="KW-0574">Periplasm</keyword>
<evidence type="ECO:0000256" key="11">
    <source>
        <dbReference type="ARBA" id="ARBA00022825"/>
    </source>
</evidence>
<dbReference type="Proteomes" id="UP001295463">
    <property type="component" value="Chromosome"/>
</dbReference>